<gene>
    <name evidence="2" type="ORF">J43TS3_27190</name>
</gene>
<dbReference type="Proteomes" id="UP000676917">
    <property type="component" value="Unassembled WGS sequence"/>
</dbReference>
<keyword evidence="1" id="KW-1133">Transmembrane helix</keyword>
<proteinExistence type="predicted"/>
<evidence type="ECO:0000313" key="3">
    <source>
        <dbReference type="Proteomes" id="UP000676917"/>
    </source>
</evidence>
<evidence type="ECO:0000256" key="1">
    <source>
        <dbReference type="SAM" id="Phobius"/>
    </source>
</evidence>
<keyword evidence="1" id="KW-0472">Membrane</keyword>
<sequence length="57" mass="7022">MNLIQSIKKDRMNKYLNIYSFCLFLFTNREFVNRYSRKSKRYNNNNYCTDQHTDGTI</sequence>
<dbReference type="AlphaFoldDB" id="A0A920C7X4"/>
<keyword evidence="1" id="KW-0812">Transmembrane</keyword>
<evidence type="ECO:0000313" key="2">
    <source>
        <dbReference type="EMBL" id="GIO28108.1"/>
    </source>
</evidence>
<feature type="transmembrane region" description="Helical" evidence="1">
    <location>
        <begin position="15"/>
        <end position="32"/>
    </location>
</feature>
<accession>A0A920C7X4</accession>
<dbReference type="EMBL" id="BORP01000005">
    <property type="protein sequence ID" value="GIO28108.1"/>
    <property type="molecule type" value="Genomic_DNA"/>
</dbReference>
<organism evidence="2 3">
    <name type="scientific">Ornithinibacillus bavariensis</name>
    <dbReference type="NCBI Taxonomy" id="545502"/>
    <lineage>
        <taxon>Bacteria</taxon>
        <taxon>Bacillati</taxon>
        <taxon>Bacillota</taxon>
        <taxon>Bacilli</taxon>
        <taxon>Bacillales</taxon>
        <taxon>Bacillaceae</taxon>
        <taxon>Ornithinibacillus</taxon>
    </lineage>
</organism>
<keyword evidence="3" id="KW-1185">Reference proteome</keyword>
<comment type="caution">
    <text evidence="2">The sequence shown here is derived from an EMBL/GenBank/DDBJ whole genome shotgun (WGS) entry which is preliminary data.</text>
</comment>
<reference evidence="2" key="1">
    <citation type="submission" date="2021-03" db="EMBL/GenBank/DDBJ databases">
        <title>Antimicrobial resistance genes in bacteria isolated from Japanese honey, and their potential for conferring macrolide and lincosamide resistance in the American foulbrood pathogen Paenibacillus larvae.</title>
        <authorList>
            <person name="Okamoto M."/>
            <person name="Kumagai M."/>
            <person name="Kanamori H."/>
            <person name="Takamatsu D."/>
        </authorList>
    </citation>
    <scope>NUCLEOTIDE SEQUENCE</scope>
    <source>
        <strain evidence="2">J43TS3</strain>
    </source>
</reference>
<protein>
    <submittedName>
        <fullName evidence="2">Uncharacterized protein</fullName>
    </submittedName>
</protein>
<name>A0A920C7X4_9BACI</name>